<dbReference type="OrthoDB" id="6624230at2759"/>
<organism evidence="3 4">
    <name type="scientific">Araneus ventricosus</name>
    <name type="common">Orbweaver spider</name>
    <name type="synonym">Epeira ventricosa</name>
    <dbReference type="NCBI Taxonomy" id="182803"/>
    <lineage>
        <taxon>Eukaryota</taxon>
        <taxon>Metazoa</taxon>
        <taxon>Ecdysozoa</taxon>
        <taxon>Arthropoda</taxon>
        <taxon>Chelicerata</taxon>
        <taxon>Arachnida</taxon>
        <taxon>Araneae</taxon>
        <taxon>Araneomorphae</taxon>
        <taxon>Entelegynae</taxon>
        <taxon>Araneoidea</taxon>
        <taxon>Araneidae</taxon>
        <taxon>Araneus</taxon>
    </lineage>
</organism>
<evidence type="ECO:0000259" key="2">
    <source>
        <dbReference type="Pfam" id="PF07530"/>
    </source>
</evidence>
<dbReference type="PANTHER" id="PTHR33273">
    <property type="entry name" value="DOMAIN-CONTAINING PROTEIN, PUTATIVE-RELATED"/>
    <property type="match status" value="1"/>
</dbReference>
<accession>A0A4Y2PM38</accession>
<feature type="domain" description="Pre-C2HC" evidence="2">
    <location>
        <begin position="311"/>
        <end position="377"/>
    </location>
</feature>
<reference evidence="3 4" key="1">
    <citation type="journal article" date="2019" name="Sci. Rep.">
        <title>Orb-weaving spider Araneus ventricosus genome elucidates the spidroin gene catalogue.</title>
        <authorList>
            <person name="Kono N."/>
            <person name="Nakamura H."/>
            <person name="Ohtoshi R."/>
            <person name="Moran D.A.P."/>
            <person name="Shinohara A."/>
            <person name="Yoshida Y."/>
            <person name="Fujiwara M."/>
            <person name="Mori M."/>
            <person name="Tomita M."/>
            <person name="Arakawa K."/>
        </authorList>
    </citation>
    <scope>NUCLEOTIDE SEQUENCE [LARGE SCALE GENOMIC DNA]</scope>
</reference>
<dbReference type="Proteomes" id="UP000499080">
    <property type="component" value="Unassembled WGS sequence"/>
</dbReference>
<dbReference type="PANTHER" id="PTHR33273:SF2">
    <property type="entry name" value="ENDONUCLEASE_EXONUCLEASE_PHOSPHATASE DOMAIN-CONTAINING PROTEIN"/>
    <property type="match status" value="1"/>
</dbReference>
<feature type="compositionally biased region" description="Polar residues" evidence="1">
    <location>
        <begin position="494"/>
        <end position="509"/>
    </location>
</feature>
<evidence type="ECO:0000313" key="3">
    <source>
        <dbReference type="EMBL" id="GBN51590.1"/>
    </source>
</evidence>
<feature type="compositionally biased region" description="Acidic residues" evidence="1">
    <location>
        <begin position="170"/>
        <end position="182"/>
    </location>
</feature>
<feature type="compositionally biased region" description="Polar residues" evidence="1">
    <location>
        <begin position="194"/>
        <end position="209"/>
    </location>
</feature>
<name>A0A4Y2PM38_ARAVE</name>
<evidence type="ECO:0000313" key="4">
    <source>
        <dbReference type="Proteomes" id="UP000499080"/>
    </source>
</evidence>
<evidence type="ECO:0000256" key="1">
    <source>
        <dbReference type="SAM" id="MobiDB-lite"/>
    </source>
</evidence>
<feature type="region of interest" description="Disordered" evidence="1">
    <location>
        <begin position="441"/>
        <end position="509"/>
    </location>
</feature>
<keyword evidence="4" id="KW-1185">Reference proteome</keyword>
<feature type="compositionally biased region" description="Basic and acidic residues" evidence="1">
    <location>
        <begin position="442"/>
        <end position="453"/>
    </location>
</feature>
<comment type="caution">
    <text evidence="3">The sequence shown here is derived from an EMBL/GenBank/DDBJ whole genome shotgun (WGS) entry which is preliminary data.</text>
</comment>
<dbReference type="InterPro" id="IPR006579">
    <property type="entry name" value="Pre_C2HC_dom"/>
</dbReference>
<gene>
    <name evidence="3" type="primary">ORF1_93</name>
    <name evidence="3" type="ORF">AVEN_4711_1</name>
</gene>
<dbReference type="Pfam" id="PF07530">
    <property type="entry name" value="PRE_C2HC"/>
    <property type="match status" value="1"/>
</dbReference>
<sequence>MTDISAPESCGKGVSTSLFLHASIQSECLNQQNLVTIDELRNYINSLLNVSTIEECNNNIAILENYYLSLDKVINLKKANAVAFNLFQLANLKSDLILQKFLNNPPPGYNTADNSGSDSDSSSTEFSNAEKSKKRTKKSSPTSEKSVPKKSKKAEEVPFLSNPYQPIGPEDYEPDMELSNEEEQYKENYPEFPNLTSVMPPSASEQPLSTDPIQSQQPPQPKKKYVPPIIIDDPSNTAQLIKSFNELTDSKVEGKLLSNNRLKVFPTSAEAHRTIQKEITKKNLKSHTFEMEDERQLKVVIRGLPEDYAPEDIIEYLQSLKFKPIQCHLLRHRQTKTNNPLYLVTLPKTNDSKAIFHLQNIGYMRVTFEPLKRKTTPAQCYRCQEFFHHSLFCQRDPRCLKCAEKHLTKDCTKPSDTPAKCCLCNGSHTANFTGCPQNPLYNKEEQNPPEPKRTFNPPPAKTWTNPAALPAIKTPRQIPPTQSSTTSPLTTSTFQDHNQTQATNSSPNNSQIFSQISQLMNTFLAQLAVVLQTPYANRNIQQ</sequence>
<protein>
    <submittedName>
        <fullName evidence="3">Nucleic-acid-binding protein from transposon X-element</fullName>
    </submittedName>
</protein>
<feature type="compositionally biased region" description="Low complexity" evidence="1">
    <location>
        <begin position="474"/>
        <end position="493"/>
    </location>
</feature>
<dbReference type="EMBL" id="BGPR01011486">
    <property type="protein sequence ID" value="GBN51590.1"/>
    <property type="molecule type" value="Genomic_DNA"/>
</dbReference>
<dbReference type="AlphaFoldDB" id="A0A4Y2PM38"/>
<feature type="compositionally biased region" description="Low complexity" evidence="1">
    <location>
        <begin position="113"/>
        <end position="123"/>
    </location>
</feature>
<feature type="region of interest" description="Disordered" evidence="1">
    <location>
        <begin position="108"/>
        <end position="225"/>
    </location>
</feature>
<proteinExistence type="predicted"/>